<dbReference type="Proteomes" id="UP001153620">
    <property type="component" value="Chromosome 3"/>
</dbReference>
<keyword evidence="3" id="KW-1185">Reference proteome</keyword>
<dbReference type="EMBL" id="OU895879">
    <property type="protein sequence ID" value="CAG9809590.1"/>
    <property type="molecule type" value="Genomic_DNA"/>
</dbReference>
<protein>
    <submittedName>
        <fullName evidence="2">Uncharacterized protein</fullName>
    </submittedName>
</protein>
<feature type="compositionally biased region" description="Polar residues" evidence="1">
    <location>
        <begin position="33"/>
        <end position="51"/>
    </location>
</feature>
<proteinExistence type="predicted"/>
<evidence type="ECO:0000313" key="3">
    <source>
        <dbReference type="Proteomes" id="UP001153620"/>
    </source>
</evidence>
<accession>A0A9N9S6H9</accession>
<dbReference type="AlphaFoldDB" id="A0A9N9S6H9"/>
<sequence length="90" mass="10099">MEQNSSNLQNNWKKFSNLNSSNSTLPSTSTNSQQHINSRTNASTQTNNNEIGSCAHGLDENEAKKIKEELERARIQNSKKSYTKLKCLIA</sequence>
<reference evidence="2" key="2">
    <citation type="submission" date="2022-10" db="EMBL/GenBank/DDBJ databases">
        <authorList>
            <consortium name="ENA_rothamsted_submissions"/>
            <consortium name="culmorum"/>
            <person name="King R."/>
        </authorList>
    </citation>
    <scope>NUCLEOTIDE SEQUENCE</scope>
</reference>
<reference evidence="2" key="1">
    <citation type="submission" date="2022-01" db="EMBL/GenBank/DDBJ databases">
        <authorList>
            <person name="King R."/>
        </authorList>
    </citation>
    <scope>NUCLEOTIDE SEQUENCE</scope>
</reference>
<evidence type="ECO:0000256" key="1">
    <source>
        <dbReference type="SAM" id="MobiDB-lite"/>
    </source>
</evidence>
<feature type="region of interest" description="Disordered" evidence="1">
    <location>
        <begin position="1"/>
        <end position="59"/>
    </location>
</feature>
<gene>
    <name evidence="2" type="ORF">CHIRRI_LOCUS12411</name>
</gene>
<evidence type="ECO:0000313" key="2">
    <source>
        <dbReference type="EMBL" id="CAG9809590.1"/>
    </source>
</evidence>
<feature type="compositionally biased region" description="Polar residues" evidence="1">
    <location>
        <begin position="1"/>
        <end position="14"/>
    </location>
</feature>
<name>A0A9N9S6H9_9DIPT</name>
<organism evidence="2 3">
    <name type="scientific">Chironomus riparius</name>
    <dbReference type="NCBI Taxonomy" id="315576"/>
    <lineage>
        <taxon>Eukaryota</taxon>
        <taxon>Metazoa</taxon>
        <taxon>Ecdysozoa</taxon>
        <taxon>Arthropoda</taxon>
        <taxon>Hexapoda</taxon>
        <taxon>Insecta</taxon>
        <taxon>Pterygota</taxon>
        <taxon>Neoptera</taxon>
        <taxon>Endopterygota</taxon>
        <taxon>Diptera</taxon>
        <taxon>Nematocera</taxon>
        <taxon>Chironomoidea</taxon>
        <taxon>Chironomidae</taxon>
        <taxon>Chironominae</taxon>
        <taxon>Chironomus</taxon>
    </lineage>
</organism>
<feature type="compositionally biased region" description="Low complexity" evidence="1">
    <location>
        <begin position="16"/>
        <end position="32"/>
    </location>
</feature>